<reference evidence="1 2" key="1">
    <citation type="submission" date="2014-02" db="EMBL/GenBank/DDBJ databases">
        <title>Comparative genomics of Haemophilus parasuis isolated from pig lungs.</title>
        <authorList>
            <person name="Kittichotirat W."/>
            <person name="Bumgarner R.E."/>
            <person name="Lawrence P."/>
        </authorList>
    </citation>
    <scope>NUCLEOTIDE SEQUENCE [LARGE SCALE GENOMIC DNA]</scope>
    <source>
        <strain evidence="1 2">HPS9</strain>
    </source>
</reference>
<gene>
    <name evidence="1" type="ORF">HPS9_08425</name>
</gene>
<protein>
    <submittedName>
        <fullName evidence="1">Uncharacterized protein</fullName>
    </submittedName>
</protein>
<evidence type="ECO:0000313" key="1">
    <source>
        <dbReference type="EMBL" id="KDB45229.1"/>
    </source>
</evidence>
<dbReference type="EMBL" id="JDSN01000104">
    <property type="protein sequence ID" value="KDB45229.1"/>
    <property type="molecule type" value="Genomic_DNA"/>
</dbReference>
<proteinExistence type="predicted"/>
<sequence>MLPKLGFILNQDYIEVESWRSDQLAITFLITPETALIYLNTFETTDKVKNALKRSLNYFQVNLLNLNKV</sequence>
<accession>A0A836Z133</accession>
<dbReference type="Proteomes" id="UP000027441">
    <property type="component" value="Unassembled WGS sequence"/>
</dbReference>
<comment type="caution">
    <text evidence="1">The sequence shown here is derived from an EMBL/GenBank/DDBJ whole genome shotgun (WGS) entry which is preliminary data.</text>
</comment>
<evidence type="ECO:0000313" key="2">
    <source>
        <dbReference type="Proteomes" id="UP000027441"/>
    </source>
</evidence>
<dbReference type="AlphaFoldDB" id="A0A836Z133"/>
<name>A0A836Z133_GLAPU</name>
<organism evidence="1 2">
    <name type="scientific">Glaesserella parasuis HPS9</name>
    <dbReference type="NCBI Taxonomy" id="1450513"/>
    <lineage>
        <taxon>Bacteria</taxon>
        <taxon>Pseudomonadati</taxon>
        <taxon>Pseudomonadota</taxon>
        <taxon>Gammaproteobacteria</taxon>
        <taxon>Pasteurellales</taxon>
        <taxon>Pasteurellaceae</taxon>
        <taxon>Glaesserella</taxon>
    </lineage>
</organism>